<gene>
    <name evidence="1" type="ORF">SAMN02745702_01093</name>
</gene>
<organism evidence="1 2">
    <name type="scientific">Desulfobaculum bizertense DSM 18034</name>
    <dbReference type="NCBI Taxonomy" id="1121442"/>
    <lineage>
        <taxon>Bacteria</taxon>
        <taxon>Pseudomonadati</taxon>
        <taxon>Thermodesulfobacteriota</taxon>
        <taxon>Desulfovibrionia</taxon>
        <taxon>Desulfovibrionales</taxon>
        <taxon>Desulfovibrionaceae</taxon>
        <taxon>Desulfobaculum</taxon>
    </lineage>
</organism>
<dbReference type="EMBL" id="FUYA01000003">
    <property type="protein sequence ID" value="SKA69295.1"/>
    <property type="molecule type" value="Genomic_DNA"/>
</dbReference>
<dbReference type="AlphaFoldDB" id="A0A1T4VWU3"/>
<evidence type="ECO:0000313" key="2">
    <source>
        <dbReference type="Proteomes" id="UP000189733"/>
    </source>
</evidence>
<name>A0A1T4VWU3_9BACT</name>
<reference evidence="1 2" key="1">
    <citation type="submission" date="2017-02" db="EMBL/GenBank/DDBJ databases">
        <authorList>
            <person name="Peterson S.W."/>
        </authorList>
    </citation>
    <scope>NUCLEOTIDE SEQUENCE [LARGE SCALE GENOMIC DNA]</scope>
    <source>
        <strain evidence="1 2">DSM 18034</strain>
    </source>
</reference>
<evidence type="ECO:0000313" key="1">
    <source>
        <dbReference type="EMBL" id="SKA69295.1"/>
    </source>
</evidence>
<protein>
    <submittedName>
        <fullName evidence="1">Uncharacterized protein</fullName>
    </submittedName>
</protein>
<dbReference type="Proteomes" id="UP000189733">
    <property type="component" value="Unassembled WGS sequence"/>
</dbReference>
<proteinExistence type="predicted"/>
<dbReference type="OrthoDB" id="5464898at2"/>
<dbReference type="RefSeq" id="WP_144012554.1">
    <property type="nucleotide sequence ID" value="NZ_FUYA01000003.1"/>
</dbReference>
<accession>A0A1T4VWU3</accession>
<sequence length="158" mass="17902">MHNPDLVTPEVVECHPLIRRLSGQVIWCMFEEYDANPGDIQAFLDRYDKRKTRTLEIIARAKSGDPTLAGIRLELTLPAKACPICRRLSGKFIPVSDERFYSFLPPFGLGCAARAVALSPEELKEQKAEDSLTDEELPPCELLCGDWIFTHPWSLETR</sequence>
<keyword evidence="2" id="KW-1185">Reference proteome</keyword>